<dbReference type="Gene3D" id="3.40.50.300">
    <property type="entry name" value="P-loop containing nucleotide triphosphate hydrolases"/>
    <property type="match status" value="1"/>
</dbReference>
<gene>
    <name evidence="1" type="ORF">BST96_19725</name>
</gene>
<proteinExistence type="predicted"/>
<dbReference type="OrthoDB" id="1408331at2"/>
<reference evidence="1 2" key="1">
    <citation type="submission" date="2016-11" db="EMBL/GenBank/DDBJ databases">
        <title>Trade-off between light-utilization and light-protection in marine flavobacteria.</title>
        <authorList>
            <person name="Kumagai Y."/>
        </authorList>
    </citation>
    <scope>NUCLEOTIDE SEQUENCE [LARGE SCALE GENOMIC DNA]</scope>
    <source>
        <strain evidence="1 2">NBRC 107125</strain>
    </source>
</reference>
<accession>A0A1X9NL34</accession>
<name>A0A1X9NL34_9GAMM</name>
<keyword evidence="2" id="KW-1185">Reference proteome</keyword>
<dbReference type="AlphaFoldDB" id="A0A1X9NL34"/>
<dbReference type="InterPro" id="IPR027417">
    <property type="entry name" value="P-loop_NTPase"/>
</dbReference>
<dbReference type="EMBL" id="CP019343">
    <property type="protein sequence ID" value="ARN76129.1"/>
    <property type="molecule type" value="Genomic_DNA"/>
</dbReference>
<evidence type="ECO:0000313" key="2">
    <source>
        <dbReference type="Proteomes" id="UP000193450"/>
    </source>
</evidence>
<evidence type="ECO:0000313" key="1">
    <source>
        <dbReference type="EMBL" id="ARN76129.1"/>
    </source>
</evidence>
<dbReference type="KEGG" id="osg:BST96_19725"/>
<dbReference type="SUPFAM" id="SSF52540">
    <property type="entry name" value="P-loop containing nucleoside triphosphate hydrolases"/>
    <property type="match status" value="1"/>
</dbReference>
<dbReference type="Proteomes" id="UP000193450">
    <property type="component" value="Chromosome"/>
</dbReference>
<dbReference type="RefSeq" id="WP_085760330.1">
    <property type="nucleotide sequence ID" value="NZ_CP019343.1"/>
</dbReference>
<organism evidence="1 2">
    <name type="scientific">Oceanicoccus sagamiensis</name>
    <dbReference type="NCBI Taxonomy" id="716816"/>
    <lineage>
        <taxon>Bacteria</taxon>
        <taxon>Pseudomonadati</taxon>
        <taxon>Pseudomonadota</taxon>
        <taxon>Gammaproteobacteria</taxon>
        <taxon>Cellvibrionales</taxon>
        <taxon>Spongiibacteraceae</taxon>
        <taxon>Oceanicoccus</taxon>
    </lineage>
</organism>
<sequence>MIATPNFVYIHTSRHGGTFVNNLILNHIPDSRLIQYHGQLSNLPKHCAKLPIIGHVRNPWDFYVSLYFNYKKKKQYLFQIISENGTLDFEETISRYLTLGNQSEASKTLIDQLIDAAPKEIHPQLDPNLRNPGLTAKHFAKYPAGTGYYTWLFKLMYNSRKKHKLHIGRFENLREETMALLKTTGTPITPGILEYLNKREAMNPSEREKSYKDYYSKELQLLVAEKDRYIIERFGYTF</sequence>
<evidence type="ECO:0008006" key="3">
    <source>
        <dbReference type="Google" id="ProtNLM"/>
    </source>
</evidence>
<protein>
    <recommendedName>
        <fullName evidence="3">Sulfotransferase domain-containing protein</fullName>
    </recommendedName>
</protein>